<feature type="region of interest" description="Disordered" evidence="1">
    <location>
        <begin position="1"/>
        <end position="22"/>
    </location>
</feature>
<evidence type="ECO:0000256" key="1">
    <source>
        <dbReference type="SAM" id="MobiDB-lite"/>
    </source>
</evidence>
<evidence type="ECO:0000313" key="2">
    <source>
        <dbReference type="EMBL" id="KAK7951093.1"/>
    </source>
</evidence>
<dbReference type="GeneID" id="92076105"/>
<organism evidence="2 3">
    <name type="scientific">Apiospora aurea</name>
    <dbReference type="NCBI Taxonomy" id="335848"/>
    <lineage>
        <taxon>Eukaryota</taxon>
        <taxon>Fungi</taxon>
        <taxon>Dikarya</taxon>
        <taxon>Ascomycota</taxon>
        <taxon>Pezizomycotina</taxon>
        <taxon>Sordariomycetes</taxon>
        <taxon>Xylariomycetidae</taxon>
        <taxon>Amphisphaeriales</taxon>
        <taxon>Apiosporaceae</taxon>
        <taxon>Apiospora</taxon>
    </lineage>
</organism>
<gene>
    <name evidence="2" type="ORF">PG986_006821</name>
</gene>
<sequence length="202" mass="22904">MSCVIDPSAHLPVPEGYRNTSGDIESAEISDWRRGGTFEYFIITTGLTAVSIDNDDDDDDDDRSFEAPEITRIAMTSEAIDVKSPASDAGHVEYGGVDKAQAHHVDIQQQHPEMYLEALIRYPNDESIDQAEEKRLVRKLDMRILPLLGICYFFYYVDKTTLRKERRRGELRAAGNDVTKDLNATGFTDLTDKENPNFVYVY</sequence>
<evidence type="ECO:0000313" key="3">
    <source>
        <dbReference type="Proteomes" id="UP001391051"/>
    </source>
</evidence>
<accession>A0ABR1QB56</accession>
<name>A0ABR1QB56_9PEZI</name>
<comment type="caution">
    <text evidence="2">The sequence shown here is derived from an EMBL/GenBank/DDBJ whole genome shotgun (WGS) entry which is preliminary data.</text>
</comment>
<reference evidence="2 3" key="1">
    <citation type="submission" date="2023-01" db="EMBL/GenBank/DDBJ databases">
        <title>Analysis of 21 Apiospora genomes using comparative genomics revels a genus with tremendous synthesis potential of carbohydrate active enzymes and secondary metabolites.</title>
        <authorList>
            <person name="Sorensen T."/>
        </authorList>
    </citation>
    <scope>NUCLEOTIDE SEQUENCE [LARGE SCALE GENOMIC DNA]</scope>
    <source>
        <strain evidence="2 3">CBS 24483</strain>
    </source>
</reference>
<dbReference type="Proteomes" id="UP001391051">
    <property type="component" value="Unassembled WGS sequence"/>
</dbReference>
<dbReference type="RefSeq" id="XP_066699155.1">
    <property type="nucleotide sequence ID" value="XM_066843043.1"/>
</dbReference>
<keyword evidence="3" id="KW-1185">Reference proteome</keyword>
<protein>
    <submittedName>
        <fullName evidence="2">Major facilitator superfamily domain-containing protein</fullName>
    </submittedName>
</protein>
<proteinExistence type="predicted"/>
<dbReference type="EMBL" id="JAQQWE010000005">
    <property type="protein sequence ID" value="KAK7951093.1"/>
    <property type="molecule type" value="Genomic_DNA"/>
</dbReference>